<dbReference type="EMBL" id="SGXF01000001">
    <property type="protein sequence ID" value="RZT02368.1"/>
    <property type="molecule type" value="Genomic_DNA"/>
</dbReference>
<proteinExistence type="predicted"/>
<keyword evidence="1" id="KW-0732">Signal</keyword>
<feature type="domain" description="GerMN" evidence="2">
    <location>
        <begin position="201"/>
        <end position="288"/>
    </location>
</feature>
<feature type="signal peptide" evidence="1">
    <location>
        <begin position="1"/>
        <end position="23"/>
    </location>
</feature>
<dbReference type="Proteomes" id="UP000292927">
    <property type="component" value="Unassembled WGS sequence"/>
</dbReference>
<gene>
    <name evidence="3" type="ORF">EV209_0481</name>
</gene>
<feature type="domain" description="GerMN" evidence="2">
    <location>
        <begin position="61"/>
        <end position="148"/>
    </location>
</feature>
<reference evidence="3 4" key="1">
    <citation type="submission" date="2019-02" db="EMBL/GenBank/DDBJ databases">
        <title>Genomic Encyclopedia of Type Strains, Phase IV (KMG-IV): sequencing the most valuable type-strain genomes for metagenomic binning, comparative biology and taxonomic classification.</title>
        <authorList>
            <person name="Goeker M."/>
        </authorList>
    </citation>
    <scope>NUCLEOTIDE SEQUENCE [LARGE SCALE GENOMIC DNA]</scope>
    <source>
        <strain evidence="3 4">DSM 29486</strain>
    </source>
</reference>
<dbReference type="Pfam" id="PF10646">
    <property type="entry name" value="Germane"/>
    <property type="match status" value="2"/>
</dbReference>
<evidence type="ECO:0000256" key="1">
    <source>
        <dbReference type="SAM" id="SignalP"/>
    </source>
</evidence>
<name>A0A4Q7PQR1_9FIRM</name>
<feature type="chain" id="PRO_5020391349" evidence="1">
    <location>
        <begin position="24"/>
        <end position="306"/>
    </location>
</feature>
<dbReference type="AlphaFoldDB" id="A0A4Q7PQR1"/>
<organism evidence="3 4">
    <name type="scientific">Cuneatibacter caecimuris</name>
    <dbReference type="NCBI Taxonomy" id="1796618"/>
    <lineage>
        <taxon>Bacteria</taxon>
        <taxon>Bacillati</taxon>
        <taxon>Bacillota</taxon>
        <taxon>Clostridia</taxon>
        <taxon>Lachnospirales</taxon>
        <taxon>Lachnospiraceae</taxon>
        <taxon>Cuneatibacter</taxon>
    </lineage>
</organism>
<comment type="caution">
    <text evidence="3">The sequence shown here is derived from an EMBL/GenBank/DDBJ whole genome shotgun (WGS) entry which is preliminary data.</text>
</comment>
<dbReference type="SMART" id="SM00909">
    <property type="entry name" value="Germane"/>
    <property type="match status" value="2"/>
</dbReference>
<evidence type="ECO:0000259" key="2">
    <source>
        <dbReference type="SMART" id="SM00909"/>
    </source>
</evidence>
<evidence type="ECO:0000313" key="3">
    <source>
        <dbReference type="EMBL" id="RZT02368.1"/>
    </source>
</evidence>
<dbReference type="RefSeq" id="WP_165388787.1">
    <property type="nucleotide sequence ID" value="NZ_SGXF01000001.1"/>
</dbReference>
<dbReference type="PROSITE" id="PS51257">
    <property type="entry name" value="PROKAR_LIPOPROTEIN"/>
    <property type="match status" value="1"/>
</dbReference>
<dbReference type="InterPro" id="IPR019606">
    <property type="entry name" value="GerMN"/>
</dbReference>
<keyword evidence="4" id="KW-1185">Reference proteome</keyword>
<protein>
    <submittedName>
        <fullName evidence="3">Germination protein M</fullName>
    </submittedName>
</protein>
<sequence>MRKWLWCFLFCLLFLSGCGQDGAAEETLPEGQCYIYYLDISGASLVRQAYQLGGEGVENQLAEAVNQMRVSRNVSEYVPAIPDTVRLLSVQVKAADHAAVLNFSGEYSRMKAQEEVLCRAAIVKTVVQIPGIDRVSFRVENQPLTGNDQEVVGNMSADSFVDSTWKDIKTTVLNLYFAGADDKQLEKEEREIQYYGTISMERQVVEELIAGPSEGSSLHPVMPQDLKILNVSTKDSICYVNLSSEFIEEAPDLTGAVTVYSIVNSLTELPGINKVQISVEGNSGLMLKEVSLEKPLERDLSRVKTE</sequence>
<accession>A0A4Q7PQR1</accession>
<evidence type="ECO:0000313" key="4">
    <source>
        <dbReference type="Proteomes" id="UP000292927"/>
    </source>
</evidence>